<organism evidence="6 7">
    <name type="scientific">Candidatus Auribacter fodinae</name>
    <dbReference type="NCBI Taxonomy" id="2093366"/>
    <lineage>
        <taxon>Bacteria</taxon>
        <taxon>Pseudomonadati</taxon>
        <taxon>Candidatus Auribacterota</taxon>
        <taxon>Candidatus Auribacteria</taxon>
        <taxon>Candidatus Auribacterales</taxon>
        <taxon>Candidatus Auribacteraceae</taxon>
        <taxon>Candidatus Auribacter</taxon>
    </lineage>
</organism>
<dbReference type="NCBIfam" id="NF003950">
    <property type="entry name" value="PRK05450.1-3"/>
    <property type="match status" value="1"/>
</dbReference>
<dbReference type="PANTHER" id="PTHR42866:SF2">
    <property type="entry name" value="3-DEOXY-MANNO-OCTULOSONATE CYTIDYLYLTRANSFERASE, MITOCHONDRIAL"/>
    <property type="match status" value="1"/>
</dbReference>
<dbReference type="SUPFAM" id="SSF53448">
    <property type="entry name" value="Nucleotide-diphospho-sugar transferases"/>
    <property type="match status" value="1"/>
</dbReference>
<dbReference type="Pfam" id="PF02348">
    <property type="entry name" value="CTP_transf_3"/>
    <property type="match status" value="1"/>
</dbReference>
<dbReference type="EC" id="2.7.7.38" evidence="5"/>
<proteinExistence type="inferred from homology"/>
<dbReference type="Gene3D" id="3.90.550.10">
    <property type="entry name" value="Spore Coat Polysaccharide Biosynthesis Protein SpsA, Chain A"/>
    <property type="match status" value="1"/>
</dbReference>
<keyword evidence="5" id="KW-0963">Cytoplasm</keyword>
<dbReference type="FunFam" id="3.90.550.10:FF:000011">
    <property type="entry name" value="3-deoxy-manno-octulosonate cytidylyltransferase"/>
    <property type="match status" value="1"/>
</dbReference>
<evidence type="ECO:0000256" key="1">
    <source>
        <dbReference type="ARBA" id="ARBA00004370"/>
    </source>
</evidence>
<gene>
    <name evidence="5 6" type="primary">kdsB</name>
    <name evidence="6" type="ORF">C4541_09015</name>
</gene>
<comment type="catalytic activity">
    <reaction evidence="5">
        <text>3-deoxy-alpha-D-manno-oct-2-ulosonate + CTP = CMP-3-deoxy-beta-D-manno-octulosonate + diphosphate</text>
        <dbReference type="Rhea" id="RHEA:23448"/>
        <dbReference type="ChEBI" id="CHEBI:33019"/>
        <dbReference type="ChEBI" id="CHEBI:37563"/>
        <dbReference type="ChEBI" id="CHEBI:85986"/>
        <dbReference type="ChEBI" id="CHEBI:85987"/>
        <dbReference type="EC" id="2.7.7.38"/>
    </reaction>
</comment>
<dbReference type="HAMAP" id="MF_00057">
    <property type="entry name" value="KdsB"/>
    <property type="match status" value="1"/>
</dbReference>
<evidence type="ECO:0000313" key="6">
    <source>
        <dbReference type="EMBL" id="RJP58009.1"/>
    </source>
</evidence>
<comment type="caution">
    <text evidence="6">The sequence shown here is derived from an EMBL/GenBank/DDBJ whole genome shotgun (WGS) entry which is preliminary data.</text>
</comment>
<dbReference type="NCBIfam" id="TIGR00466">
    <property type="entry name" value="kdsB"/>
    <property type="match status" value="1"/>
</dbReference>
<keyword evidence="3 5" id="KW-0548">Nucleotidyltransferase</keyword>
<evidence type="ECO:0000256" key="5">
    <source>
        <dbReference type="HAMAP-Rule" id="MF_00057"/>
    </source>
</evidence>
<dbReference type="GO" id="GO:0005829">
    <property type="term" value="C:cytosol"/>
    <property type="evidence" value="ECO:0007669"/>
    <property type="project" value="TreeGrafter"/>
</dbReference>
<keyword evidence="4 5" id="KW-0448">Lipopolysaccharide biosynthesis</keyword>
<dbReference type="EMBL" id="QZJZ01000072">
    <property type="protein sequence ID" value="RJP58009.1"/>
    <property type="molecule type" value="Genomic_DNA"/>
</dbReference>
<dbReference type="NCBIfam" id="NF009905">
    <property type="entry name" value="PRK13368.1"/>
    <property type="match status" value="1"/>
</dbReference>
<comment type="similarity">
    <text evidence="5">Belongs to the KdsB family.</text>
</comment>
<dbReference type="GO" id="GO:0008690">
    <property type="term" value="F:3-deoxy-manno-octulosonate cytidylyltransferase activity"/>
    <property type="evidence" value="ECO:0007669"/>
    <property type="project" value="UniProtKB-UniRule"/>
</dbReference>
<comment type="function">
    <text evidence="5">Activates KDO (a required 8-carbon sugar) for incorporation into bacterial lipopolysaccharide in Gram-negative bacteria.</text>
</comment>
<dbReference type="UniPathway" id="UPA00358">
    <property type="reaction ID" value="UER00476"/>
</dbReference>
<dbReference type="Proteomes" id="UP000266426">
    <property type="component" value="Unassembled WGS sequence"/>
</dbReference>
<dbReference type="PANTHER" id="PTHR42866">
    <property type="entry name" value="3-DEOXY-MANNO-OCTULOSONATE CYTIDYLYLTRANSFERASE"/>
    <property type="match status" value="1"/>
</dbReference>
<dbReference type="CDD" id="cd02517">
    <property type="entry name" value="CMP-KDO-Synthetase"/>
    <property type="match status" value="1"/>
</dbReference>
<sequence length="246" mass="27473">MSIQKRNKTRVCGVIPARYGSTRFPGKALAMLAGKPIIQHVYERCSQAEYLDTILVATDDQRIVDVVEGFGGIAVMTSCGHQSGTDRIAEAVRNIDCEIVVNIQGDEPLINPAVINLIAGELINNPLVEMVTPVTETIDPEEVKNPNIVKAVIDANGYALYFSRYPIPFIRDTQPGKWYKHIGLYGYRKDFLLRFVSYSSSFLENAERLEQLRVLENGHKIKTVVTAYQSIGVDTPADLMEVEKRI</sequence>
<evidence type="ECO:0000313" key="7">
    <source>
        <dbReference type="Proteomes" id="UP000266426"/>
    </source>
</evidence>
<evidence type="ECO:0000256" key="4">
    <source>
        <dbReference type="ARBA" id="ARBA00022985"/>
    </source>
</evidence>
<accession>A0A3A4QZ55</accession>
<name>A0A3A4QZ55_9BACT</name>
<reference evidence="6 7" key="1">
    <citation type="journal article" date="2017" name="ISME J.">
        <title>Energy and carbon metabolisms in a deep terrestrial subsurface fluid microbial community.</title>
        <authorList>
            <person name="Momper L."/>
            <person name="Jungbluth S.P."/>
            <person name="Lee M.D."/>
            <person name="Amend J.P."/>
        </authorList>
    </citation>
    <scope>NUCLEOTIDE SEQUENCE [LARGE SCALE GENOMIC DNA]</scope>
    <source>
        <strain evidence="6">SURF_26</strain>
    </source>
</reference>
<dbReference type="InterPro" id="IPR004528">
    <property type="entry name" value="KdsB"/>
</dbReference>
<dbReference type="GO" id="GO:0016020">
    <property type="term" value="C:membrane"/>
    <property type="evidence" value="ECO:0007669"/>
    <property type="project" value="UniProtKB-SubCell"/>
</dbReference>
<dbReference type="InterPro" id="IPR003329">
    <property type="entry name" value="Cytidylyl_trans"/>
</dbReference>
<dbReference type="AlphaFoldDB" id="A0A3A4QZ55"/>
<protein>
    <recommendedName>
        <fullName evidence="5">3-deoxy-manno-octulosonate cytidylyltransferase</fullName>
        <ecNumber evidence="5">2.7.7.38</ecNumber>
    </recommendedName>
    <alternativeName>
        <fullName evidence="5">CMP-2-keto-3-deoxyoctulosonic acid synthase</fullName>
        <shortName evidence="5">CKS</shortName>
        <shortName evidence="5">CMP-KDO synthase</shortName>
    </alternativeName>
</protein>
<dbReference type="GO" id="GO:0009103">
    <property type="term" value="P:lipopolysaccharide biosynthetic process"/>
    <property type="evidence" value="ECO:0007669"/>
    <property type="project" value="UniProtKB-UniRule"/>
</dbReference>
<comment type="pathway">
    <text evidence="5">Nucleotide-sugar biosynthesis; CMP-3-deoxy-D-manno-octulosonate biosynthesis; CMP-3-deoxy-D-manno-octulosonate from 3-deoxy-D-manno-octulosonate and CTP: step 1/1.</text>
</comment>
<comment type="subcellular location">
    <subcellularLocation>
        <location evidence="5">Cytoplasm</location>
    </subcellularLocation>
    <subcellularLocation>
        <location evidence="1">Membrane</location>
    </subcellularLocation>
</comment>
<keyword evidence="2 5" id="KW-0808">Transferase</keyword>
<evidence type="ECO:0000256" key="2">
    <source>
        <dbReference type="ARBA" id="ARBA00022679"/>
    </source>
</evidence>
<dbReference type="InterPro" id="IPR029044">
    <property type="entry name" value="Nucleotide-diphossugar_trans"/>
</dbReference>
<dbReference type="NCBIfam" id="NF003952">
    <property type="entry name" value="PRK05450.1-5"/>
    <property type="match status" value="1"/>
</dbReference>
<evidence type="ECO:0000256" key="3">
    <source>
        <dbReference type="ARBA" id="ARBA00022695"/>
    </source>
</evidence>
<dbReference type="GO" id="GO:0033468">
    <property type="term" value="P:CMP-keto-3-deoxy-D-manno-octulosonic acid biosynthetic process"/>
    <property type="evidence" value="ECO:0007669"/>
    <property type="project" value="UniProtKB-UniRule"/>
</dbReference>